<evidence type="ECO:0000313" key="4">
    <source>
        <dbReference type="Proteomes" id="UP000005808"/>
    </source>
</evidence>
<evidence type="ECO:0000313" key="3">
    <source>
        <dbReference type="EMBL" id="EHP44111.1"/>
    </source>
</evidence>
<feature type="domain" description="ABC-type transport auxiliary lipoprotein component" evidence="2">
    <location>
        <begin position="48"/>
        <end position="194"/>
    </location>
</feature>
<gene>
    <name evidence="3" type="ORF">OR16_03972</name>
</gene>
<organism evidence="3 4">
    <name type="scientific">Cupriavidus basilensis OR16</name>
    <dbReference type="NCBI Taxonomy" id="1127483"/>
    <lineage>
        <taxon>Bacteria</taxon>
        <taxon>Pseudomonadati</taxon>
        <taxon>Pseudomonadota</taxon>
        <taxon>Betaproteobacteria</taxon>
        <taxon>Burkholderiales</taxon>
        <taxon>Burkholderiaceae</taxon>
        <taxon>Cupriavidus</taxon>
    </lineage>
</organism>
<dbReference type="Proteomes" id="UP000005808">
    <property type="component" value="Unassembled WGS sequence"/>
</dbReference>
<dbReference type="RefSeq" id="WP_006156607.1">
    <property type="nucleotide sequence ID" value="NZ_AHJE01000012.1"/>
</dbReference>
<feature type="chain" id="PRO_5003554058" description="ABC-type transport auxiliary lipoprotein component domain-containing protein" evidence="1">
    <location>
        <begin position="25"/>
        <end position="202"/>
    </location>
</feature>
<dbReference type="InterPro" id="IPR005586">
    <property type="entry name" value="ABC_trans_aux"/>
</dbReference>
<evidence type="ECO:0000259" key="2">
    <source>
        <dbReference type="Pfam" id="PF03886"/>
    </source>
</evidence>
<name>H1RZP5_9BURK</name>
<proteinExistence type="predicted"/>
<comment type="caution">
    <text evidence="3">The sequence shown here is derived from an EMBL/GenBank/DDBJ whole genome shotgun (WGS) entry which is preliminary data.</text>
</comment>
<dbReference type="AlphaFoldDB" id="H1RZP5"/>
<sequence length="202" mass="22750">MNEFTSRAIFVTLCVILCSGCALISPVNNDTKKYVLNKIPIDLPVELTHSATLLVLAPETDPTYATTQMAYTRQAYQIAYFSHNEWAETPSQMIQPLIVETLQKTHYFSEIFASPYFGSHTYALRTEILEFNQDFSSNPAILRLTMRFHLSREVAAQVIATKELSVQQPLRDLTPYAGVVAANEAMASILRELAKFTIEKAH</sequence>
<dbReference type="SUPFAM" id="SSF159594">
    <property type="entry name" value="XCC0632-like"/>
    <property type="match status" value="1"/>
</dbReference>
<feature type="signal peptide" evidence="1">
    <location>
        <begin position="1"/>
        <end position="24"/>
    </location>
</feature>
<reference evidence="3 4" key="1">
    <citation type="journal article" date="2012" name="J. Bacteriol.">
        <title>De Novo Genome Project of Cupriavidus basilensis OR16.</title>
        <authorList>
            <person name="Cserhati M."/>
            <person name="Kriszt B."/>
            <person name="Szoboszlay S."/>
            <person name="Toth A."/>
            <person name="Szabo I."/>
            <person name="Tancsics A."/>
            <person name="Nagy I."/>
            <person name="Horvath B."/>
            <person name="Nagy I."/>
            <person name="Kukolya J."/>
        </authorList>
    </citation>
    <scope>NUCLEOTIDE SEQUENCE [LARGE SCALE GENOMIC DNA]</scope>
    <source>
        <strain evidence="3 4">OR16</strain>
    </source>
</reference>
<dbReference type="EMBL" id="AHJE01000012">
    <property type="protein sequence ID" value="EHP44111.1"/>
    <property type="molecule type" value="Genomic_DNA"/>
</dbReference>
<dbReference type="OrthoDB" id="5624722at2"/>
<protein>
    <recommendedName>
        <fullName evidence="2">ABC-type transport auxiliary lipoprotein component domain-containing protein</fullName>
    </recommendedName>
</protein>
<dbReference type="Gene3D" id="3.40.50.10610">
    <property type="entry name" value="ABC-type transport auxiliary lipoprotein component"/>
    <property type="match status" value="1"/>
</dbReference>
<accession>H1RZP5</accession>
<dbReference type="PATRIC" id="fig|1127483.3.peg.803"/>
<evidence type="ECO:0000256" key="1">
    <source>
        <dbReference type="SAM" id="SignalP"/>
    </source>
</evidence>
<dbReference type="Pfam" id="PF03886">
    <property type="entry name" value="ABC_trans_aux"/>
    <property type="match status" value="1"/>
</dbReference>
<keyword evidence="1" id="KW-0732">Signal</keyword>